<dbReference type="Gene3D" id="3.40.50.300">
    <property type="entry name" value="P-loop containing nucleotide triphosphate hydrolases"/>
    <property type="match status" value="1"/>
</dbReference>
<sequence length="282" mass="31298">MSNDIIKINNISYTYPDTDNPALKNISLNIVQGSWTALIGHNGSGKSTLAKIIDGLIIPDNISNSSITIDGTVMSPENVWDIRNNVGVVFQNPDNQFVGATVEDDIAFGLENRNIPRDEIDTTIERVLTEVKMLEFRKKEPQTLSGGQKQRVALAGIFAINPKIIILDEATSMLDPEGRSQTLSIVKDLQKTQGLTVISITHDVDEVMLADQVIVLDDGQVVEKGVPSQIFNNEELVRRTQIGLPFIYRLRNALIQKGMQVPVEINTKEKLVKYLCQLNSKM</sequence>
<evidence type="ECO:0000256" key="4">
    <source>
        <dbReference type="ARBA" id="ARBA00022475"/>
    </source>
</evidence>
<dbReference type="InterPro" id="IPR015856">
    <property type="entry name" value="ABC_transpr_CbiO/EcfA_su"/>
</dbReference>
<evidence type="ECO:0000259" key="9">
    <source>
        <dbReference type="PROSITE" id="PS50893"/>
    </source>
</evidence>
<organism evidence="10 11">
    <name type="scientific">Lactobacillus colini</name>
    <dbReference type="NCBI Taxonomy" id="1819254"/>
    <lineage>
        <taxon>Bacteria</taxon>
        <taxon>Bacillati</taxon>
        <taxon>Bacillota</taxon>
        <taxon>Bacilli</taxon>
        <taxon>Lactobacillales</taxon>
        <taxon>Lactobacillaceae</taxon>
        <taxon>Lactobacillus</taxon>
    </lineage>
</organism>
<dbReference type="InterPro" id="IPR030947">
    <property type="entry name" value="EcfA_1"/>
</dbReference>
<dbReference type="InterPro" id="IPR027417">
    <property type="entry name" value="P-loop_NTPase"/>
</dbReference>
<dbReference type="InterPro" id="IPR003593">
    <property type="entry name" value="AAA+_ATPase"/>
</dbReference>
<evidence type="ECO:0000256" key="8">
    <source>
        <dbReference type="ARBA" id="ARBA00023136"/>
    </source>
</evidence>
<keyword evidence="6 10" id="KW-0067">ATP-binding</keyword>
<keyword evidence="7" id="KW-1278">Translocase</keyword>
<feature type="domain" description="ABC transporter" evidence="9">
    <location>
        <begin position="6"/>
        <end position="243"/>
    </location>
</feature>
<evidence type="ECO:0000313" key="10">
    <source>
        <dbReference type="EMBL" id="MBP2057233.1"/>
    </source>
</evidence>
<dbReference type="InterPro" id="IPR050095">
    <property type="entry name" value="ECF_ABC_transporter_ATP-bd"/>
</dbReference>
<dbReference type="InterPro" id="IPR017871">
    <property type="entry name" value="ABC_transporter-like_CS"/>
</dbReference>
<dbReference type="PROSITE" id="PS50893">
    <property type="entry name" value="ABC_TRANSPORTER_2"/>
    <property type="match status" value="1"/>
</dbReference>
<evidence type="ECO:0000256" key="7">
    <source>
        <dbReference type="ARBA" id="ARBA00022967"/>
    </source>
</evidence>
<dbReference type="Pfam" id="PF00005">
    <property type="entry name" value="ABC_tran"/>
    <property type="match status" value="1"/>
</dbReference>
<evidence type="ECO:0000256" key="2">
    <source>
        <dbReference type="ARBA" id="ARBA00005417"/>
    </source>
</evidence>
<reference evidence="10 11" key="1">
    <citation type="submission" date="2021-03" db="EMBL/GenBank/DDBJ databases">
        <title>Genomic Encyclopedia of Type Strains, Phase IV (KMG-IV): sequencing the most valuable type-strain genomes for metagenomic binning, comparative biology and taxonomic classification.</title>
        <authorList>
            <person name="Goeker M."/>
        </authorList>
    </citation>
    <scope>NUCLEOTIDE SEQUENCE [LARGE SCALE GENOMIC DNA]</scope>
    <source>
        <strain evidence="10 11">DSM 101872</strain>
    </source>
</reference>
<dbReference type="PROSITE" id="PS00211">
    <property type="entry name" value="ABC_TRANSPORTER_1"/>
    <property type="match status" value="1"/>
</dbReference>
<dbReference type="NCBIfam" id="TIGR04520">
    <property type="entry name" value="ECF_ATPase_1"/>
    <property type="match status" value="1"/>
</dbReference>
<proteinExistence type="inferred from homology"/>
<dbReference type="SUPFAM" id="SSF52540">
    <property type="entry name" value="P-loop containing nucleoside triphosphate hydrolases"/>
    <property type="match status" value="1"/>
</dbReference>
<evidence type="ECO:0000256" key="1">
    <source>
        <dbReference type="ARBA" id="ARBA00004202"/>
    </source>
</evidence>
<dbReference type="EC" id="3.6.3.-" evidence="10"/>
<dbReference type="RefSeq" id="WP_209685872.1">
    <property type="nucleotide sequence ID" value="NZ_JAGGLU010000002.1"/>
</dbReference>
<dbReference type="GO" id="GO:0005524">
    <property type="term" value="F:ATP binding"/>
    <property type="evidence" value="ECO:0007669"/>
    <property type="project" value="UniProtKB-KW"/>
</dbReference>
<evidence type="ECO:0000256" key="6">
    <source>
        <dbReference type="ARBA" id="ARBA00022840"/>
    </source>
</evidence>
<dbReference type="PANTHER" id="PTHR43553:SF24">
    <property type="entry name" value="ENERGY-COUPLING FACTOR TRANSPORTER ATP-BINDING PROTEIN ECFA1"/>
    <property type="match status" value="1"/>
</dbReference>
<keyword evidence="5" id="KW-0547">Nucleotide-binding</keyword>
<name>A0ABS4MC31_9LACO</name>
<keyword evidence="8" id="KW-0472">Membrane</keyword>
<dbReference type="InterPro" id="IPR003439">
    <property type="entry name" value="ABC_transporter-like_ATP-bd"/>
</dbReference>
<keyword evidence="11" id="KW-1185">Reference proteome</keyword>
<dbReference type="SMART" id="SM00382">
    <property type="entry name" value="AAA"/>
    <property type="match status" value="1"/>
</dbReference>
<accession>A0ABS4MC31</accession>
<gene>
    <name evidence="10" type="ORF">J2Z60_000397</name>
</gene>
<keyword evidence="4" id="KW-1003">Cell membrane</keyword>
<evidence type="ECO:0000313" key="11">
    <source>
        <dbReference type="Proteomes" id="UP001519292"/>
    </source>
</evidence>
<dbReference type="EMBL" id="JAGGLU010000002">
    <property type="protein sequence ID" value="MBP2057233.1"/>
    <property type="molecule type" value="Genomic_DNA"/>
</dbReference>
<keyword evidence="3" id="KW-0813">Transport</keyword>
<dbReference type="Proteomes" id="UP001519292">
    <property type="component" value="Unassembled WGS sequence"/>
</dbReference>
<keyword evidence="10" id="KW-0378">Hydrolase</keyword>
<dbReference type="CDD" id="cd03225">
    <property type="entry name" value="ABC_cobalt_CbiO_domain1"/>
    <property type="match status" value="1"/>
</dbReference>
<dbReference type="NCBIfam" id="NF010167">
    <property type="entry name" value="PRK13648.1"/>
    <property type="match status" value="1"/>
</dbReference>
<protein>
    <submittedName>
        <fullName evidence="10">Energy-coupling factor transport system ATP-binding protein</fullName>
        <ecNumber evidence="10">3.6.3.-</ecNumber>
    </submittedName>
</protein>
<evidence type="ECO:0000256" key="5">
    <source>
        <dbReference type="ARBA" id="ARBA00022741"/>
    </source>
</evidence>
<dbReference type="PANTHER" id="PTHR43553">
    <property type="entry name" value="HEAVY METAL TRANSPORTER"/>
    <property type="match status" value="1"/>
</dbReference>
<dbReference type="GO" id="GO:0016787">
    <property type="term" value="F:hydrolase activity"/>
    <property type="evidence" value="ECO:0007669"/>
    <property type="project" value="UniProtKB-KW"/>
</dbReference>
<comment type="similarity">
    <text evidence="2">Belongs to the ABC transporter superfamily.</text>
</comment>
<evidence type="ECO:0000256" key="3">
    <source>
        <dbReference type="ARBA" id="ARBA00022448"/>
    </source>
</evidence>
<comment type="caution">
    <text evidence="10">The sequence shown here is derived from an EMBL/GenBank/DDBJ whole genome shotgun (WGS) entry which is preliminary data.</text>
</comment>
<comment type="subcellular location">
    <subcellularLocation>
        <location evidence="1">Cell membrane</location>
        <topology evidence="1">Peripheral membrane protein</topology>
    </subcellularLocation>
</comment>